<feature type="compositionally biased region" description="Basic residues" evidence="1">
    <location>
        <begin position="22"/>
        <end position="31"/>
    </location>
</feature>
<feature type="domain" description="DUF4283" evidence="2">
    <location>
        <begin position="344"/>
        <end position="419"/>
    </location>
</feature>
<dbReference type="InterPro" id="IPR025558">
    <property type="entry name" value="DUF4283"/>
</dbReference>
<dbReference type="PANTHER" id="PTHR31286">
    <property type="entry name" value="GLYCINE-RICH CELL WALL STRUCTURAL PROTEIN 1.8-LIKE"/>
    <property type="match status" value="1"/>
</dbReference>
<dbReference type="OrthoDB" id="1939300at2759"/>
<reference evidence="3 4" key="1">
    <citation type="journal article" date="2018" name="Mol. Plant">
        <title>The genome of Artemisia annua provides insight into the evolution of Asteraceae family and artemisinin biosynthesis.</title>
        <authorList>
            <person name="Shen Q."/>
            <person name="Zhang L."/>
            <person name="Liao Z."/>
            <person name="Wang S."/>
            <person name="Yan T."/>
            <person name="Shi P."/>
            <person name="Liu M."/>
            <person name="Fu X."/>
            <person name="Pan Q."/>
            <person name="Wang Y."/>
            <person name="Lv Z."/>
            <person name="Lu X."/>
            <person name="Zhang F."/>
            <person name="Jiang W."/>
            <person name="Ma Y."/>
            <person name="Chen M."/>
            <person name="Hao X."/>
            <person name="Li L."/>
            <person name="Tang Y."/>
            <person name="Lv G."/>
            <person name="Zhou Y."/>
            <person name="Sun X."/>
            <person name="Brodelius P.E."/>
            <person name="Rose J.K.C."/>
            <person name="Tang K."/>
        </authorList>
    </citation>
    <scope>NUCLEOTIDE SEQUENCE [LARGE SCALE GENOMIC DNA]</scope>
    <source>
        <strain evidence="4">cv. Huhao1</strain>
        <tissue evidence="3">Leaf</tissue>
    </source>
</reference>
<dbReference type="EMBL" id="PKPP01003873">
    <property type="protein sequence ID" value="PWA67234.1"/>
    <property type="molecule type" value="Genomic_DNA"/>
</dbReference>
<keyword evidence="4" id="KW-1185">Reference proteome</keyword>
<organism evidence="3 4">
    <name type="scientific">Artemisia annua</name>
    <name type="common">Sweet wormwood</name>
    <dbReference type="NCBI Taxonomy" id="35608"/>
    <lineage>
        <taxon>Eukaryota</taxon>
        <taxon>Viridiplantae</taxon>
        <taxon>Streptophyta</taxon>
        <taxon>Embryophyta</taxon>
        <taxon>Tracheophyta</taxon>
        <taxon>Spermatophyta</taxon>
        <taxon>Magnoliopsida</taxon>
        <taxon>eudicotyledons</taxon>
        <taxon>Gunneridae</taxon>
        <taxon>Pentapetalae</taxon>
        <taxon>asterids</taxon>
        <taxon>campanulids</taxon>
        <taxon>Asterales</taxon>
        <taxon>Asteraceae</taxon>
        <taxon>Asteroideae</taxon>
        <taxon>Anthemideae</taxon>
        <taxon>Artemisiinae</taxon>
        <taxon>Artemisia</taxon>
    </lineage>
</organism>
<dbReference type="AlphaFoldDB" id="A0A2U1N1A7"/>
<dbReference type="Pfam" id="PF14111">
    <property type="entry name" value="DUF4283"/>
    <property type="match status" value="1"/>
</dbReference>
<feature type="region of interest" description="Disordered" evidence="1">
    <location>
        <begin position="680"/>
        <end position="699"/>
    </location>
</feature>
<comment type="caution">
    <text evidence="3">The sequence shown here is derived from an EMBL/GenBank/DDBJ whole genome shotgun (WGS) entry which is preliminary data.</text>
</comment>
<feature type="compositionally biased region" description="Low complexity" evidence="1">
    <location>
        <begin position="34"/>
        <end position="47"/>
    </location>
</feature>
<name>A0A2U1N1A7_ARTAN</name>
<evidence type="ECO:0000313" key="3">
    <source>
        <dbReference type="EMBL" id="PWA67234.1"/>
    </source>
</evidence>
<dbReference type="PANTHER" id="PTHR31286:SF99">
    <property type="entry name" value="DUF4283 DOMAIN-CONTAINING PROTEIN"/>
    <property type="match status" value="1"/>
</dbReference>
<dbReference type="STRING" id="35608.A0A2U1N1A7"/>
<gene>
    <name evidence="3" type="ORF">CTI12_AA318980</name>
</gene>
<dbReference type="Proteomes" id="UP000245207">
    <property type="component" value="Unassembled WGS sequence"/>
</dbReference>
<accession>A0A2U1N1A7</accession>
<feature type="region of interest" description="Disordered" evidence="1">
    <location>
        <begin position="1"/>
        <end position="82"/>
    </location>
</feature>
<protein>
    <recommendedName>
        <fullName evidence="2">DUF4283 domain-containing protein</fullName>
    </recommendedName>
</protein>
<feature type="compositionally biased region" description="Polar residues" evidence="1">
    <location>
        <begin position="596"/>
        <end position="607"/>
    </location>
</feature>
<sequence>MSPENICLAGAGVSASKGKEGKTRRHRHGIKIKVASPGSASVGAGSVLRNLRSSKCSGKHRKRSDSSPMDNRGGKRSSGCNIDVNSSNLKADVSSPNLEFALGSSYASSTAVKSVDSLNVNEGNDGSFINKPLEVNPLDNKKVNDVTKSNGLKTSSVHISKNESVIASGVQNGGMDNFVKATTGNDMDMTGSDPNNEHTSMEDVVSTGMPHISDLNGIVSDKGGRSFEFGKNEKAKGLLTKPIGPLLTVHFDKNNFNNPFVKKHLNQKGSAWNTSSVNGFGKPILSNQFTADADRFAEKLKQGSEEMALKMEYSPDAVSKLDNGTKRIQFTAEEVSKGGLACALQLYGYFVGTSMDYRVVSGNLMKMWRIHGIEEITKTSNGIFYFKFKSEEGMRTVLDSGPWMVQNVPLVLNIWEPGIWLEKTEPTAIPIWVCVYNIPMELCNGNGIGKIMSGVGKPMVMDRMTKERCLKKAGKLDFARVLVEVSASEDLPNVLEIEYPPMGNRPAKIGKLDVKYQWKPPLCTHCKTFGHTTLSCKIRPRTKDEEVAKAKAEEMKDVGVNGPKVSNIVDEVDNDGFVTVGKNNKPVNSKVKNGSGSQFNNAQNDSRNGGGNYKAGVKQYASYSNGKGVLNYQGKGNNQKKFQSKNKNYNEENMNSSRGAGVHIKNQGPKSMKKEVFVKKNVGSTNEPKSLHKLSKDPN</sequence>
<feature type="compositionally biased region" description="Low complexity" evidence="1">
    <location>
        <begin position="580"/>
        <end position="595"/>
    </location>
</feature>
<evidence type="ECO:0000259" key="2">
    <source>
        <dbReference type="Pfam" id="PF14111"/>
    </source>
</evidence>
<feature type="region of interest" description="Disordered" evidence="1">
    <location>
        <begin position="577"/>
        <end position="613"/>
    </location>
</feature>
<evidence type="ECO:0000313" key="4">
    <source>
        <dbReference type="Proteomes" id="UP000245207"/>
    </source>
</evidence>
<evidence type="ECO:0000256" key="1">
    <source>
        <dbReference type="SAM" id="MobiDB-lite"/>
    </source>
</evidence>
<dbReference type="InterPro" id="IPR040256">
    <property type="entry name" value="At4g02000-like"/>
</dbReference>
<feature type="region of interest" description="Disordered" evidence="1">
    <location>
        <begin position="649"/>
        <end position="672"/>
    </location>
</feature>
<proteinExistence type="predicted"/>